<keyword evidence="3" id="KW-1185">Reference proteome</keyword>
<name>A0A4P1RB72_LUPAN</name>
<dbReference type="InterPro" id="IPR007062">
    <property type="entry name" value="PPI-2"/>
</dbReference>
<dbReference type="AlphaFoldDB" id="A0A4P1RB72"/>
<evidence type="ECO:0000313" key="2">
    <source>
        <dbReference type="EMBL" id="OIW06621.1"/>
    </source>
</evidence>
<evidence type="ECO:0000313" key="3">
    <source>
        <dbReference type="Proteomes" id="UP000188354"/>
    </source>
</evidence>
<dbReference type="Proteomes" id="UP000188354">
    <property type="component" value="Chromosome LG08"/>
</dbReference>
<dbReference type="EMBL" id="CM007368">
    <property type="protein sequence ID" value="OIW06621.1"/>
    <property type="molecule type" value="Genomic_DNA"/>
</dbReference>
<dbReference type="GO" id="GO:0004864">
    <property type="term" value="F:protein phosphatase inhibitor activity"/>
    <property type="evidence" value="ECO:0007669"/>
    <property type="project" value="InterPro"/>
</dbReference>
<dbReference type="PANTHER" id="PTHR12398">
    <property type="entry name" value="PROTEIN PHOSPHATASE INHIBITOR"/>
    <property type="match status" value="1"/>
</dbReference>
<feature type="region of interest" description="Disordered" evidence="1">
    <location>
        <begin position="31"/>
        <end position="105"/>
    </location>
</feature>
<feature type="compositionally biased region" description="Basic and acidic residues" evidence="1">
    <location>
        <begin position="31"/>
        <end position="45"/>
    </location>
</feature>
<dbReference type="STRING" id="3871.A0A4P1RB72"/>
<dbReference type="GO" id="GO:0009966">
    <property type="term" value="P:regulation of signal transduction"/>
    <property type="evidence" value="ECO:0007669"/>
    <property type="project" value="InterPro"/>
</dbReference>
<evidence type="ECO:0008006" key="4">
    <source>
        <dbReference type="Google" id="ProtNLM"/>
    </source>
</evidence>
<feature type="compositionally biased region" description="Basic and acidic residues" evidence="1">
    <location>
        <begin position="138"/>
        <end position="148"/>
    </location>
</feature>
<evidence type="ECO:0000256" key="1">
    <source>
        <dbReference type="SAM" id="MobiDB-lite"/>
    </source>
</evidence>
<reference evidence="2 3" key="1">
    <citation type="journal article" date="2017" name="Plant Biotechnol. J.">
        <title>A comprehensive draft genome sequence for lupin (Lupinus angustifolius), an emerging health food: insights into plant-microbe interactions and legume evolution.</title>
        <authorList>
            <person name="Hane J.K."/>
            <person name="Ming Y."/>
            <person name="Kamphuis L.G."/>
            <person name="Nelson M.N."/>
            <person name="Garg G."/>
            <person name="Atkins C.A."/>
            <person name="Bayer P.E."/>
            <person name="Bravo A."/>
            <person name="Bringans S."/>
            <person name="Cannon S."/>
            <person name="Edwards D."/>
            <person name="Foley R."/>
            <person name="Gao L.L."/>
            <person name="Harrison M.J."/>
            <person name="Huang W."/>
            <person name="Hurgobin B."/>
            <person name="Li S."/>
            <person name="Liu C.W."/>
            <person name="McGrath A."/>
            <person name="Morahan G."/>
            <person name="Murray J."/>
            <person name="Weller J."/>
            <person name="Jian J."/>
            <person name="Singh K.B."/>
        </authorList>
    </citation>
    <scope>NUCLEOTIDE SEQUENCE</scope>
    <source>
        <strain evidence="3">cv. Tanjil</strain>
        <tissue evidence="2">Whole plant</tissue>
    </source>
</reference>
<feature type="region of interest" description="Disordered" evidence="1">
    <location>
        <begin position="126"/>
        <end position="148"/>
    </location>
</feature>
<proteinExistence type="predicted"/>
<sequence length="148" mass="17316">MALRFLASSRGHVKWDEANITEIEVNKPVRQKITEPKTPYHHDMIIEEEGSPSPERGGLHECNDDENCPTIQTAFNDSGYCSRKDIDGWTSSEDEAREDDEDKSLSFEEHRRVHYDEFRKVKELRKKSVIENESDEDNNNREDKCEED</sequence>
<dbReference type="Pfam" id="PF04979">
    <property type="entry name" value="IPP-2"/>
    <property type="match status" value="1"/>
</dbReference>
<gene>
    <name evidence="2" type="ORF">TanjilG_04015</name>
</gene>
<protein>
    <recommendedName>
        <fullName evidence="4">Protein phosphatase inhibitor 2</fullName>
    </recommendedName>
</protein>
<dbReference type="Gramene" id="OIW06621">
    <property type="protein sequence ID" value="OIW06621"/>
    <property type="gene ID" value="TanjilG_04015"/>
</dbReference>
<feature type="compositionally biased region" description="Acidic residues" evidence="1">
    <location>
        <begin position="92"/>
        <end position="102"/>
    </location>
</feature>
<organism evidence="2 3">
    <name type="scientific">Lupinus angustifolius</name>
    <name type="common">Narrow-leaved blue lupine</name>
    <dbReference type="NCBI Taxonomy" id="3871"/>
    <lineage>
        <taxon>Eukaryota</taxon>
        <taxon>Viridiplantae</taxon>
        <taxon>Streptophyta</taxon>
        <taxon>Embryophyta</taxon>
        <taxon>Tracheophyta</taxon>
        <taxon>Spermatophyta</taxon>
        <taxon>Magnoliopsida</taxon>
        <taxon>eudicotyledons</taxon>
        <taxon>Gunneridae</taxon>
        <taxon>Pentapetalae</taxon>
        <taxon>rosids</taxon>
        <taxon>fabids</taxon>
        <taxon>Fabales</taxon>
        <taxon>Fabaceae</taxon>
        <taxon>Papilionoideae</taxon>
        <taxon>50 kb inversion clade</taxon>
        <taxon>genistoids sensu lato</taxon>
        <taxon>core genistoids</taxon>
        <taxon>Genisteae</taxon>
        <taxon>Lupinus</taxon>
    </lineage>
</organism>
<accession>A0A4P1RB72</accession>
<dbReference type="PANTHER" id="PTHR12398:SF40">
    <property type="entry name" value="PHOSPHOPROTEIN PHOSPHATASE INHIBITOR"/>
    <property type="match status" value="1"/>
</dbReference>